<organism evidence="1 2">
    <name type="scientific">Mesorhizobium escarrei</name>
    <dbReference type="NCBI Taxonomy" id="666018"/>
    <lineage>
        <taxon>Bacteria</taxon>
        <taxon>Pseudomonadati</taxon>
        <taxon>Pseudomonadota</taxon>
        <taxon>Alphaproteobacteria</taxon>
        <taxon>Hyphomicrobiales</taxon>
        <taxon>Phyllobacteriaceae</taxon>
        <taxon>Mesorhizobium</taxon>
    </lineage>
</organism>
<name>A0ABM9DZ47_9HYPH</name>
<reference evidence="1 2" key="1">
    <citation type="submission" date="2022-03" db="EMBL/GenBank/DDBJ databases">
        <authorList>
            <person name="Brunel B."/>
        </authorList>
    </citation>
    <scope>NUCLEOTIDE SEQUENCE [LARGE SCALE GENOMIC DNA]</scope>
    <source>
        <strain evidence="1">STM5069sample</strain>
    </source>
</reference>
<comment type="caution">
    <text evidence="1">The sequence shown here is derived from an EMBL/GenBank/DDBJ whole genome shotgun (WGS) entry which is preliminary data.</text>
</comment>
<proteinExistence type="predicted"/>
<dbReference type="Proteomes" id="UP001153050">
    <property type="component" value="Unassembled WGS sequence"/>
</dbReference>
<sequence length="201" mass="21522">MSVAAGWKVISHGAGWAAWADAPVNSVAAALARSLAPAKNFLIAVINSQFLAIGPQEYRTTPGRESRKVPRLVQTILYLPLQERSGGNRAAFLRASAAAHLAAAAAVAARWSASGGVSGQNAPGGRNSGEFGREKRTNCLGRGRPAVVSSFTCPWRGLKCRDSQWSRHELLALGTWAFETWALERWAFEKLGEGHPSRCSV</sequence>
<evidence type="ECO:0000313" key="1">
    <source>
        <dbReference type="EMBL" id="CAH2401945.1"/>
    </source>
</evidence>
<evidence type="ECO:0000313" key="2">
    <source>
        <dbReference type="Proteomes" id="UP001153050"/>
    </source>
</evidence>
<dbReference type="EMBL" id="CAKXZT010000124">
    <property type="protein sequence ID" value="CAH2401945.1"/>
    <property type="molecule type" value="Genomic_DNA"/>
</dbReference>
<accession>A0ABM9DZ47</accession>
<keyword evidence="2" id="KW-1185">Reference proteome</keyword>
<gene>
    <name evidence="1" type="ORF">MES5069_30251</name>
</gene>
<protein>
    <submittedName>
        <fullName evidence="1">Uncharacterized protein</fullName>
    </submittedName>
</protein>